<dbReference type="Proteomes" id="UP000632138">
    <property type="component" value="Unassembled WGS sequence"/>
</dbReference>
<dbReference type="InterPro" id="IPR004839">
    <property type="entry name" value="Aminotransferase_I/II_large"/>
</dbReference>
<evidence type="ECO:0000313" key="2">
    <source>
        <dbReference type="EMBL" id="MBM2619630.1"/>
    </source>
</evidence>
<proteinExistence type="predicted"/>
<keyword evidence="2" id="KW-0808">Transferase</keyword>
<keyword evidence="3" id="KW-1185">Reference proteome</keyword>
<dbReference type="InterPro" id="IPR015421">
    <property type="entry name" value="PyrdxlP-dep_Trfase_major"/>
</dbReference>
<dbReference type="RefSeq" id="WP_203379616.1">
    <property type="nucleotide sequence ID" value="NZ_JAENHP010000011.1"/>
</dbReference>
<dbReference type="EMBL" id="JAENHP010000011">
    <property type="protein sequence ID" value="MBM2619630.1"/>
    <property type="molecule type" value="Genomic_DNA"/>
</dbReference>
<evidence type="ECO:0000259" key="1">
    <source>
        <dbReference type="Pfam" id="PF00155"/>
    </source>
</evidence>
<dbReference type="InterPro" id="IPR015424">
    <property type="entry name" value="PyrdxlP-dep_Trfase"/>
</dbReference>
<accession>A0ABS2AIJ3</accession>
<dbReference type="Gene3D" id="3.40.640.10">
    <property type="entry name" value="Type I PLP-dependent aspartate aminotransferase-like (Major domain)"/>
    <property type="match status" value="1"/>
</dbReference>
<keyword evidence="2" id="KW-0032">Aminotransferase</keyword>
<feature type="domain" description="Aminotransferase class I/classII large" evidence="1">
    <location>
        <begin position="34"/>
        <end position="363"/>
    </location>
</feature>
<organism evidence="2 3">
    <name type="scientific">Paractinoplanes ovalisporus</name>
    <dbReference type="NCBI Taxonomy" id="2810368"/>
    <lineage>
        <taxon>Bacteria</taxon>
        <taxon>Bacillati</taxon>
        <taxon>Actinomycetota</taxon>
        <taxon>Actinomycetes</taxon>
        <taxon>Micromonosporales</taxon>
        <taxon>Micromonosporaceae</taxon>
        <taxon>Paractinoplanes</taxon>
    </lineage>
</organism>
<sequence>MAGTGIDTSILHKGAHSASYFDLSRSAGEGVEIVDFCIPCNPYFPTPDMFDELSRDLKNILKYYPSDSTSITKKLCSVLGLHPQTVAMANGSTELITWIDHLLIKESVAIPIPTFGRWTDQPLETGKRVDMFPLQERDGFRLNLDDYVRFIRDRGSRVAVVCNVNNPDGCYLPRRDVIRFMDMLGDLDLVVIDESFIDFSDMEQYPSVGPDAVIRPNTVVLKSLGKNFGLHGIRFGYLMANPSIAGKIAKALPKWNLNSLAEKVVFMIQDHEEEYEDSLRLLSRDRRAMAGELGRIPGLTVFPSQGNFILVKLPTEWSGTALRDYLVANHGVYTRECGNKLGMTSQFMRLVVRPARDVDRLIDGMMDYGRQFRVRSYEEEPPMEARRGWSNAADEAPDNLIQYPSRRSTEYTARRAANA</sequence>
<protein>
    <submittedName>
        <fullName evidence="2">Histidinol-phosphate aminotransferase family protein</fullName>
    </submittedName>
</protein>
<evidence type="ECO:0000313" key="3">
    <source>
        <dbReference type="Proteomes" id="UP000632138"/>
    </source>
</evidence>
<dbReference type="SUPFAM" id="SSF53383">
    <property type="entry name" value="PLP-dependent transferases"/>
    <property type="match status" value="1"/>
</dbReference>
<comment type="caution">
    <text evidence="2">The sequence shown here is derived from an EMBL/GenBank/DDBJ whole genome shotgun (WGS) entry which is preliminary data.</text>
</comment>
<gene>
    <name evidence="2" type="ORF">JIG36_29220</name>
</gene>
<dbReference type="InterPro" id="IPR015422">
    <property type="entry name" value="PyrdxlP-dep_Trfase_small"/>
</dbReference>
<dbReference type="Pfam" id="PF00155">
    <property type="entry name" value="Aminotran_1_2"/>
    <property type="match status" value="1"/>
</dbReference>
<dbReference type="GO" id="GO:0008483">
    <property type="term" value="F:transaminase activity"/>
    <property type="evidence" value="ECO:0007669"/>
    <property type="project" value="UniProtKB-KW"/>
</dbReference>
<reference evidence="2 3" key="1">
    <citation type="submission" date="2021-01" db="EMBL/GenBank/DDBJ databases">
        <title>Actinoplanes sp. nov. LDG1-06 isolated from lichen.</title>
        <authorList>
            <person name="Saeng-In P."/>
            <person name="Phongsopitanun W."/>
            <person name="Kanchanasin P."/>
            <person name="Yuki M."/>
            <person name="Kudo T."/>
            <person name="Ohkuma M."/>
            <person name="Tanasupawat S."/>
        </authorList>
    </citation>
    <scope>NUCLEOTIDE SEQUENCE [LARGE SCALE GENOMIC DNA]</scope>
    <source>
        <strain evidence="2 3">LDG1-06</strain>
    </source>
</reference>
<name>A0ABS2AIJ3_9ACTN</name>
<dbReference type="CDD" id="cd00609">
    <property type="entry name" value="AAT_like"/>
    <property type="match status" value="1"/>
</dbReference>
<dbReference type="PANTHER" id="PTHR42885">
    <property type="entry name" value="HISTIDINOL-PHOSPHATE AMINOTRANSFERASE-RELATED"/>
    <property type="match status" value="1"/>
</dbReference>
<dbReference type="Gene3D" id="3.90.1150.10">
    <property type="entry name" value="Aspartate Aminotransferase, domain 1"/>
    <property type="match status" value="1"/>
</dbReference>